<dbReference type="RefSeq" id="WP_081190747.1">
    <property type="nucleotide sequence ID" value="NZ_MWIH01000003.1"/>
</dbReference>
<dbReference type="PANTHER" id="PTHR30055:SF151">
    <property type="entry name" value="TRANSCRIPTIONAL REGULATORY PROTEIN"/>
    <property type="match status" value="1"/>
</dbReference>
<evidence type="ECO:0000313" key="7">
    <source>
        <dbReference type="Proteomes" id="UP000192591"/>
    </source>
</evidence>
<evidence type="ECO:0000256" key="1">
    <source>
        <dbReference type="ARBA" id="ARBA00023015"/>
    </source>
</evidence>
<dbReference type="GO" id="GO:0000976">
    <property type="term" value="F:transcription cis-regulatory region binding"/>
    <property type="evidence" value="ECO:0007669"/>
    <property type="project" value="TreeGrafter"/>
</dbReference>
<accession>A0A1V9AA68</accession>
<dbReference type="PROSITE" id="PS50977">
    <property type="entry name" value="HTH_TETR_2"/>
    <property type="match status" value="1"/>
</dbReference>
<dbReference type="InterPro" id="IPR004111">
    <property type="entry name" value="Repressor_TetR_C"/>
</dbReference>
<dbReference type="GO" id="GO:0045892">
    <property type="term" value="P:negative regulation of DNA-templated transcription"/>
    <property type="evidence" value="ECO:0007669"/>
    <property type="project" value="InterPro"/>
</dbReference>
<keyword evidence="1" id="KW-0805">Transcription regulation</keyword>
<name>A0A1V9AA68_SACPI</name>
<evidence type="ECO:0000313" key="6">
    <source>
        <dbReference type="EMBL" id="OQO93824.1"/>
    </source>
</evidence>
<dbReference type="EMBL" id="MWIH01000003">
    <property type="protein sequence ID" value="OQO93824.1"/>
    <property type="molecule type" value="Genomic_DNA"/>
</dbReference>
<dbReference type="STRING" id="1962155.B1813_04670"/>
<proteinExistence type="predicted"/>
<keyword evidence="3" id="KW-0804">Transcription</keyword>
<keyword evidence="7" id="KW-1185">Reference proteome</keyword>
<dbReference type="PANTHER" id="PTHR30055">
    <property type="entry name" value="HTH-TYPE TRANSCRIPTIONAL REGULATOR RUTR"/>
    <property type="match status" value="1"/>
</dbReference>
<gene>
    <name evidence="6" type="ORF">B1813_04670</name>
</gene>
<dbReference type="Proteomes" id="UP000192591">
    <property type="component" value="Unassembled WGS sequence"/>
</dbReference>
<dbReference type="GO" id="GO:0003700">
    <property type="term" value="F:DNA-binding transcription factor activity"/>
    <property type="evidence" value="ECO:0007669"/>
    <property type="project" value="TreeGrafter"/>
</dbReference>
<evidence type="ECO:0000259" key="5">
    <source>
        <dbReference type="PROSITE" id="PS50977"/>
    </source>
</evidence>
<dbReference type="SUPFAM" id="SSF46689">
    <property type="entry name" value="Homeodomain-like"/>
    <property type="match status" value="1"/>
</dbReference>
<evidence type="ECO:0000256" key="4">
    <source>
        <dbReference type="PROSITE-ProRule" id="PRU00335"/>
    </source>
</evidence>
<dbReference type="InterPro" id="IPR001647">
    <property type="entry name" value="HTH_TetR"/>
</dbReference>
<feature type="DNA-binding region" description="H-T-H motif" evidence="4">
    <location>
        <begin position="33"/>
        <end position="52"/>
    </location>
</feature>
<feature type="domain" description="HTH tetR-type" evidence="5">
    <location>
        <begin position="10"/>
        <end position="70"/>
    </location>
</feature>
<dbReference type="SUPFAM" id="SSF48498">
    <property type="entry name" value="Tetracyclin repressor-like, C-terminal domain"/>
    <property type="match status" value="1"/>
</dbReference>
<protein>
    <submittedName>
        <fullName evidence="6">TetR family transcriptional regulator</fullName>
    </submittedName>
</protein>
<dbReference type="InterPro" id="IPR050109">
    <property type="entry name" value="HTH-type_TetR-like_transc_reg"/>
</dbReference>
<comment type="caution">
    <text evidence="6">The sequence shown here is derived from an EMBL/GenBank/DDBJ whole genome shotgun (WGS) entry which is preliminary data.</text>
</comment>
<organism evidence="6 7">
    <name type="scientific">Saccharomonospora piscinae</name>
    <dbReference type="NCBI Taxonomy" id="687388"/>
    <lineage>
        <taxon>Bacteria</taxon>
        <taxon>Bacillati</taxon>
        <taxon>Actinomycetota</taxon>
        <taxon>Actinomycetes</taxon>
        <taxon>Pseudonocardiales</taxon>
        <taxon>Pseudonocardiaceae</taxon>
        <taxon>Saccharomonospora</taxon>
    </lineage>
</organism>
<dbReference type="Gene3D" id="1.10.357.10">
    <property type="entry name" value="Tetracycline Repressor, domain 2"/>
    <property type="match status" value="1"/>
</dbReference>
<evidence type="ECO:0000256" key="3">
    <source>
        <dbReference type="ARBA" id="ARBA00023163"/>
    </source>
</evidence>
<dbReference type="AlphaFoldDB" id="A0A1V9AA68"/>
<dbReference type="Pfam" id="PF02909">
    <property type="entry name" value="TetR_C_1"/>
    <property type="match status" value="1"/>
</dbReference>
<dbReference type="Pfam" id="PF00440">
    <property type="entry name" value="TetR_N"/>
    <property type="match status" value="1"/>
</dbReference>
<dbReference type="Gene3D" id="1.10.10.60">
    <property type="entry name" value="Homeodomain-like"/>
    <property type="match status" value="1"/>
</dbReference>
<sequence length="222" mass="24820">MSPRVGPTGPLSRDRIVTAAIELADRDGLDAVSMRRVAEYLRTGPASLYRHIAHRDELVTAMVEHVTAAFDYPDPAGLDWRECMHVLARQDWTAFLTHPWLLTATTTVTPPFGTASLAAMEWALTALGELRLPPHEAARAIMTINNYVQGTARVVLGQPREGAEPDPGRSWQDRLHDTDLRSFPRLRTLIAEPLPDGDRNWFEDGLDVILDGVQARRRGEQR</sequence>
<dbReference type="InterPro" id="IPR009057">
    <property type="entry name" value="Homeodomain-like_sf"/>
</dbReference>
<keyword evidence="2 4" id="KW-0238">DNA-binding</keyword>
<evidence type="ECO:0000256" key="2">
    <source>
        <dbReference type="ARBA" id="ARBA00023125"/>
    </source>
</evidence>
<dbReference type="InterPro" id="IPR036271">
    <property type="entry name" value="Tet_transcr_reg_TetR-rel_C_sf"/>
</dbReference>
<reference evidence="6 7" key="1">
    <citation type="submission" date="2017-02" db="EMBL/GenBank/DDBJ databases">
        <title>Draft genome of Saccharomonospora sp. 154.</title>
        <authorList>
            <person name="Alonso-Carmona G.S."/>
            <person name="De La Haba R."/>
            <person name="Vera-Gargallo B."/>
            <person name="Sandoval-Trujillo A.H."/>
            <person name="Ramirez-Duran N."/>
            <person name="Ventosa A."/>
        </authorList>
    </citation>
    <scope>NUCLEOTIDE SEQUENCE [LARGE SCALE GENOMIC DNA]</scope>
    <source>
        <strain evidence="6 7">LRS4.154</strain>
    </source>
</reference>